<dbReference type="Pfam" id="PF00196">
    <property type="entry name" value="GerE"/>
    <property type="match status" value="1"/>
</dbReference>
<dbReference type="PROSITE" id="PS50043">
    <property type="entry name" value="HTH_LUXR_2"/>
    <property type="match status" value="1"/>
</dbReference>
<dbReference type="InterPro" id="IPR016032">
    <property type="entry name" value="Sig_transdc_resp-reg_C-effctor"/>
</dbReference>
<dbReference type="PRINTS" id="PR00038">
    <property type="entry name" value="HTHLUXR"/>
</dbReference>
<comment type="caution">
    <text evidence="8">The sequence shown here is derived from an EMBL/GenBank/DDBJ whole genome shotgun (WGS) entry which is preliminary data.</text>
</comment>
<feature type="compositionally biased region" description="Basic and acidic residues" evidence="5">
    <location>
        <begin position="43"/>
        <end position="57"/>
    </location>
</feature>
<evidence type="ECO:0000256" key="5">
    <source>
        <dbReference type="SAM" id="MobiDB-lite"/>
    </source>
</evidence>
<protein>
    <recommendedName>
        <fullName evidence="10">Response regulator transcription factor</fullName>
    </recommendedName>
</protein>
<gene>
    <name evidence="8" type="ORF">GCM10022403_042080</name>
</gene>
<evidence type="ECO:0000313" key="8">
    <source>
        <dbReference type="EMBL" id="GAA3803687.1"/>
    </source>
</evidence>
<keyword evidence="9" id="KW-1185">Reference proteome</keyword>
<reference evidence="9" key="1">
    <citation type="journal article" date="2019" name="Int. J. Syst. Evol. Microbiol.">
        <title>The Global Catalogue of Microorganisms (GCM) 10K type strain sequencing project: providing services to taxonomists for standard genome sequencing and annotation.</title>
        <authorList>
            <consortium name="The Broad Institute Genomics Platform"/>
            <consortium name="The Broad Institute Genome Sequencing Center for Infectious Disease"/>
            <person name="Wu L."/>
            <person name="Ma J."/>
        </authorList>
    </citation>
    <scope>NUCLEOTIDE SEQUENCE [LARGE SCALE GENOMIC DNA]</scope>
    <source>
        <strain evidence="9">JCM 17138</strain>
    </source>
</reference>
<name>A0ABP7HT03_9ACTN</name>
<dbReference type="Proteomes" id="UP001501009">
    <property type="component" value="Unassembled WGS sequence"/>
</dbReference>
<dbReference type="PROSITE" id="PS00622">
    <property type="entry name" value="HTH_LUXR_1"/>
    <property type="match status" value="1"/>
</dbReference>
<organism evidence="8 9">
    <name type="scientific">Streptomyces coacervatus</name>
    <dbReference type="NCBI Taxonomy" id="647381"/>
    <lineage>
        <taxon>Bacteria</taxon>
        <taxon>Bacillati</taxon>
        <taxon>Actinomycetota</taxon>
        <taxon>Actinomycetes</taxon>
        <taxon>Kitasatosporales</taxon>
        <taxon>Streptomycetaceae</taxon>
        <taxon>Streptomyces</taxon>
    </lineage>
</organism>
<feature type="region of interest" description="Disordered" evidence="5">
    <location>
        <begin position="37"/>
        <end position="57"/>
    </location>
</feature>
<dbReference type="Gene3D" id="3.40.50.2300">
    <property type="match status" value="1"/>
</dbReference>
<accession>A0ABP7HT03</accession>
<proteinExistence type="predicted"/>
<dbReference type="SUPFAM" id="SSF46894">
    <property type="entry name" value="C-terminal effector domain of the bipartite response regulators"/>
    <property type="match status" value="1"/>
</dbReference>
<dbReference type="PANTHER" id="PTHR44688:SF16">
    <property type="entry name" value="DNA-BINDING TRANSCRIPTIONAL ACTIVATOR DEVR_DOSR"/>
    <property type="match status" value="1"/>
</dbReference>
<evidence type="ECO:0000256" key="4">
    <source>
        <dbReference type="PROSITE-ProRule" id="PRU00169"/>
    </source>
</evidence>
<keyword evidence="1" id="KW-0805">Transcription regulation</keyword>
<evidence type="ECO:0000313" key="9">
    <source>
        <dbReference type="Proteomes" id="UP001501009"/>
    </source>
</evidence>
<dbReference type="PANTHER" id="PTHR44688">
    <property type="entry name" value="DNA-BINDING TRANSCRIPTIONAL ACTIVATOR DEVR_DOSR"/>
    <property type="match status" value="1"/>
</dbReference>
<sequence>MIHVTLIHRSALCRAAIVQLLQARGDFLVEERESLAEAEAADDDRPGRHPEPGDRQKTDILLVEALLPGVRELTAGADPLSGEPPIVLIGDAETVPLPLLMSGAAGFIPGDLPPHTLAHALYAVADGAAVLPRTSLRDLLLRAPVAARRPDPDAPDSALSRLSSREHQVLALLGGGLSNSQIARRLALRPGTVKAYISSIYAKCDIASRVEAALVAHGLPAPHSESVGP</sequence>
<evidence type="ECO:0000259" key="7">
    <source>
        <dbReference type="PROSITE" id="PS50110"/>
    </source>
</evidence>
<evidence type="ECO:0000256" key="2">
    <source>
        <dbReference type="ARBA" id="ARBA00023125"/>
    </source>
</evidence>
<keyword evidence="3" id="KW-0804">Transcription</keyword>
<dbReference type="PROSITE" id="PS50110">
    <property type="entry name" value="RESPONSE_REGULATORY"/>
    <property type="match status" value="1"/>
</dbReference>
<dbReference type="EMBL" id="BAABDE010000018">
    <property type="protein sequence ID" value="GAA3803687.1"/>
    <property type="molecule type" value="Genomic_DNA"/>
</dbReference>
<dbReference type="CDD" id="cd06170">
    <property type="entry name" value="LuxR_C_like"/>
    <property type="match status" value="1"/>
</dbReference>
<dbReference type="InterPro" id="IPR000792">
    <property type="entry name" value="Tscrpt_reg_LuxR_C"/>
</dbReference>
<evidence type="ECO:0000259" key="6">
    <source>
        <dbReference type="PROSITE" id="PS50043"/>
    </source>
</evidence>
<dbReference type="SMART" id="SM00421">
    <property type="entry name" value="HTH_LUXR"/>
    <property type="match status" value="1"/>
</dbReference>
<evidence type="ECO:0000256" key="3">
    <source>
        <dbReference type="ARBA" id="ARBA00023163"/>
    </source>
</evidence>
<feature type="domain" description="HTH luxR-type" evidence="6">
    <location>
        <begin position="155"/>
        <end position="220"/>
    </location>
</feature>
<comment type="caution">
    <text evidence="4">Lacks conserved residue(s) required for the propagation of feature annotation.</text>
</comment>
<evidence type="ECO:0000256" key="1">
    <source>
        <dbReference type="ARBA" id="ARBA00023015"/>
    </source>
</evidence>
<feature type="domain" description="Response regulatory" evidence="7">
    <location>
        <begin position="3"/>
        <end position="125"/>
    </location>
</feature>
<evidence type="ECO:0008006" key="10">
    <source>
        <dbReference type="Google" id="ProtNLM"/>
    </source>
</evidence>
<dbReference type="InterPro" id="IPR001789">
    <property type="entry name" value="Sig_transdc_resp-reg_receiver"/>
</dbReference>
<keyword evidence="2" id="KW-0238">DNA-binding</keyword>